<reference evidence="1 2" key="1">
    <citation type="submission" date="2013-05" db="EMBL/GenBank/DDBJ databases">
        <title>Draft genome of the parasitic nematode Anyclostoma ceylanicum.</title>
        <authorList>
            <person name="Mitreva M."/>
        </authorList>
    </citation>
    <scope>NUCLEOTIDE SEQUENCE [LARGE SCALE GENOMIC DNA]</scope>
</reference>
<evidence type="ECO:0000313" key="1">
    <source>
        <dbReference type="EMBL" id="EPB74062.1"/>
    </source>
</evidence>
<dbReference type="EMBL" id="KE124958">
    <property type="protein sequence ID" value="EPB74062.1"/>
    <property type="molecule type" value="Genomic_DNA"/>
</dbReference>
<protein>
    <submittedName>
        <fullName evidence="1">Uncharacterized protein</fullName>
    </submittedName>
</protein>
<accession>A0A0D6M2D9</accession>
<keyword evidence="2" id="KW-1185">Reference proteome</keyword>
<proteinExistence type="predicted"/>
<name>A0A0D6M2D9_9BILA</name>
<dbReference type="AlphaFoldDB" id="A0A0D6M2D9"/>
<evidence type="ECO:0000313" key="2">
    <source>
        <dbReference type="Proteomes" id="UP000054495"/>
    </source>
</evidence>
<organism evidence="1 2">
    <name type="scientific">Ancylostoma ceylanicum</name>
    <dbReference type="NCBI Taxonomy" id="53326"/>
    <lineage>
        <taxon>Eukaryota</taxon>
        <taxon>Metazoa</taxon>
        <taxon>Ecdysozoa</taxon>
        <taxon>Nematoda</taxon>
        <taxon>Chromadorea</taxon>
        <taxon>Rhabditida</taxon>
        <taxon>Rhabditina</taxon>
        <taxon>Rhabditomorpha</taxon>
        <taxon>Strongyloidea</taxon>
        <taxon>Ancylostomatidae</taxon>
        <taxon>Ancylostomatinae</taxon>
        <taxon>Ancylostoma</taxon>
    </lineage>
</organism>
<sequence length="244" mass="26717">MSALPRLPDYSCREYKAAAMFISEYSAQAYLVVRCNYLGFGDETVQTAAPIARFATSGDNFGPDFCIAKCKHGNSIKAAINFHLSNSSAPAFTVKSYRSSEGKRTVTATKANGVKDDDDDGYKQSHAACDGASGSVPLGPCWVLSDGNLLAKQDFCMDDDVKGVADVVFATYKDVETIAKALNYYLNKPGWAFLVYKMGPPPSFVFASNMLKDPNVCMRSYWMMINGQFEELQLLAGKVKWSSM</sequence>
<dbReference type="Proteomes" id="UP000054495">
    <property type="component" value="Unassembled WGS sequence"/>
</dbReference>
<gene>
    <name evidence="1" type="ORF">ANCCEY_06849</name>
</gene>